<keyword evidence="4 7" id="KW-0720">Serine protease</keyword>
<dbReference type="GO" id="GO:0006508">
    <property type="term" value="P:proteolysis"/>
    <property type="evidence" value="ECO:0007669"/>
    <property type="project" value="UniProtKB-KW"/>
</dbReference>
<dbReference type="AlphaFoldDB" id="D8LSW0"/>
<evidence type="ECO:0000313" key="9">
    <source>
        <dbReference type="EMBL" id="CBN77887.1"/>
    </source>
</evidence>
<organism evidence="9 10">
    <name type="scientific">Ectocarpus siliculosus</name>
    <name type="common">Brown alga</name>
    <name type="synonym">Conferva siliculosa</name>
    <dbReference type="NCBI Taxonomy" id="2880"/>
    <lineage>
        <taxon>Eukaryota</taxon>
        <taxon>Sar</taxon>
        <taxon>Stramenopiles</taxon>
        <taxon>Ochrophyta</taxon>
        <taxon>PX clade</taxon>
        <taxon>Phaeophyceae</taxon>
        <taxon>Ectocarpales</taxon>
        <taxon>Ectocarpaceae</taxon>
        <taxon>Ectocarpus</taxon>
    </lineage>
</organism>
<feature type="active site" description="Charge relay system" evidence="7">
    <location>
        <position position="510"/>
    </location>
</feature>
<dbReference type="PANTHER" id="PTHR43399">
    <property type="entry name" value="SUBTILISIN-RELATED"/>
    <property type="match status" value="1"/>
</dbReference>
<evidence type="ECO:0000256" key="4">
    <source>
        <dbReference type="ARBA" id="ARBA00022825"/>
    </source>
</evidence>
<dbReference type="CDD" id="cd04842">
    <property type="entry name" value="Peptidases_S8_Kp43_protease"/>
    <property type="match status" value="1"/>
</dbReference>
<evidence type="ECO:0000256" key="5">
    <source>
        <dbReference type="ARBA" id="ARBA00023529"/>
    </source>
</evidence>
<dbReference type="PROSITE" id="PS51892">
    <property type="entry name" value="SUBTILASE"/>
    <property type="match status" value="1"/>
</dbReference>
<dbReference type="Gene3D" id="3.40.50.200">
    <property type="entry name" value="Peptidase S8/S53 domain"/>
    <property type="match status" value="1"/>
</dbReference>
<evidence type="ECO:0000256" key="7">
    <source>
        <dbReference type="PROSITE-ProRule" id="PRU01240"/>
    </source>
</evidence>
<dbReference type="GO" id="GO:0004252">
    <property type="term" value="F:serine-type endopeptidase activity"/>
    <property type="evidence" value="ECO:0007669"/>
    <property type="project" value="UniProtKB-UniRule"/>
</dbReference>
<dbReference type="Pfam" id="PF00082">
    <property type="entry name" value="Peptidase_S8"/>
    <property type="match status" value="1"/>
</dbReference>
<feature type="active site" description="Charge relay system" evidence="7">
    <location>
        <position position="355"/>
    </location>
</feature>
<dbReference type="STRING" id="2880.D8LSW0"/>
<dbReference type="InParanoid" id="D8LSW0"/>
<dbReference type="EC" id="3.4.21.62" evidence="6"/>
<evidence type="ECO:0000256" key="6">
    <source>
        <dbReference type="ARBA" id="ARBA00023619"/>
    </source>
</evidence>
<reference evidence="9 10" key="1">
    <citation type="journal article" date="2010" name="Nature">
        <title>The Ectocarpus genome and the independent evolution of multicellularity in brown algae.</title>
        <authorList>
            <person name="Cock J.M."/>
            <person name="Sterck L."/>
            <person name="Rouze P."/>
            <person name="Scornet D."/>
            <person name="Allen A.E."/>
            <person name="Amoutzias G."/>
            <person name="Anthouard V."/>
            <person name="Artiguenave F."/>
            <person name="Aury J.M."/>
            <person name="Badger J.H."/>
            <person name="Beszteri B."/>
            <person name="Billiau K."/>
            <person name="Bonnet E."/>
            <person name="Bothwell J.H."/>
            <person name="Bowler C."/>
            <person name="Boyen C."/>
            <person name="Brownlee C."/>
            <person name="Carrano C.J."/>
            <person name="Charrier B."/>
            <person name="Cho G.Y."/>
            <person name="Coelho S.M."/>
            <person name="Collen J."/>
            <person name="Corre E."/>
            <person name="Da Silva C."/>
            <person name="Delage L."/>
            <person name="Delaroque N."/>
            <person name="Dittami S.M."/>
            <person name="Doulbeau S."/>
            <person name="Elias M."/>
            <person name="Farnham G."/>
            <person name="Gachon C.M."/>
            <person name="Gschloessl B."/>
            <person name="Heesch S."/>
            <person name="Jabbari K."/>
            <person name="Jubin C."/>
            <person name="Kawai H."/>
            <person name="Kimura K."/>
            <person name="Kloareg B."/>
            <person name="Kupper F.C."/>
            <person name="Lang D."/>
            <person name="Le Bail A."/>
            <person name="Leblanc C."/>
            <person name="Lerouge P."/>
            <person name="Lohr M."/>
            <person name="Lopez P.J."/>
            <person name="Martens C."/>
            <person name="Maumus F."/>
            <person name="Michel G."/>
            <person name="Miranda-Saavedra D."/>
            <person name="Morales J."/>
            <person name="Moreau H."/>
            <person name="Motomura T."/>
            <person name="Nagasato C."/>
            <person name="Napoli C.A."/>
            <person name="Nelson D.R."/>
            <person name="Nyvall-Collen P."/>
            <person name="Peters A.F."/>
            <person name="Pommier C."/>
            <person name="Potin P."/>
            <person name="Poulain J."/>
            <person name="Quesneville H."/>
            <person name="Read B."/>
            <person name="Rensing S.A."/>
            <person name="Ritter A."/>
            <person name="Rousvoal S."/>
            <person name="Samanta M."/>
            <person name="Samson G."/>
            <person name="Schroeder D.C."/>
            <person name="Segurens B."/>
            <person name="Strittmatter M."/>
            <person name="Tonon T."/>
            <person name="Tregear J.W."/>
            <person name="Valentin K."/>
            <person name="von Dassow P."/>
            <person name="Yamagishi T."/>
            <person name="Van de Peer Y."/>
            <person name="Wincker P."/>
        </authorList>
    </citation>
    <scope>NUCLEOTIDE SEQUENCE [LARGE SCALE GENOMIC DNA]</scope>
    <source>
        <strain evidence="10">Ec32 / CCAP1310/4</strain>
    </source>
</reference>
<sequence>MLVASSSPVLGVDLGKIQAITASSAFDDFARSQSAYSAASSWYNDRLSYDAAEGSTAPYVACADYKQGRHALTSLETAFTKSAVHRVSNTEADGTCFIVTALPSSATAVIRAPEDFDLLSAAPLLPSLKLATSLLDHGPDTSPRLGAADDFDLSDHSAPLRSTYGEGMTLDNVHGLSVRLSPGVLTAGGRESFAEAFLRDWHADLTSESVNMRRASFWSDSDADRSEYDVTRVREWSRAAAVVDGLASKSARTVGEICGFGKLKLRHVADDLVLVEGMNHLLPGKRFPSETRTACYMGLLSQLAAKPEVLRVSPLQSARLHNAVANALVQSATTTETPLLDAGLDGTGEVIQVVDSGLDETSCFFADDDGLQVEHGFLFDGVRVEDDGNVSTVLGNYSFPFDMSRRKIVQYIQLFKTPDQGSTSSGQDSFTYVSDYLGDPYDYDDSEYISYDDYSGEYYSDTWSEDSFCAGVLDDLSYHFSYLFDDTSYSSSSTSPSFTGGFHKDTVGGHGTWTAGSAAGAISAQSILEEEACYGDELPGCAGGCISASDVDAMLDDSTFDLDVFCPMYTCDGNTDIPSSECLSDDPVENLHQHGGVAPGAQISVFDVSYVGTEIYASFAGNDLWYSAMETGAKIHTNSWGGATLCQLTEDEYLYDTFMYENPEHLLIFAAGNDGGYEDIPNREACTVGSPALGKNSLAVGATSSGPFPGTRTGDDGNLVYEELGLTDYSPEGYPWICLTPFLGTPSASTEPAGVDTVAFFSSQGPTLDGRIKPDVVAPGDQVASASSDGTDGHSCKLVASMGTSASCPLVAGAAALVRQYFKDPSFFAKDVVSRGGCAEHSSSCQCSEFAPSAATVKAMIINSAHLMGGSSEPNGVRGFGRVHLEAGMPMDGVGETGLSVVEAAIADGEITELVTVDGDAGVELRATLAWLDPPTTALSAKQLQHDLDLHVIAPSGAKYTMWESGVDDTVNVVERVIVPVESMESGVWSVVVSAKALLTDEQLYSLVVTGAIYSSK</sequence>
<feature type="active site" description="Charge relay system" evidence="7">
    <location>
        <position position="805"/>
    </location>
</feature>
<dbReference type="InterPro" id="IPR051048">
    <property type="entry name" value="Peptidase_S8/S53_subtilisin"/>
</dbReference>
<proteinExistence type="inferred from homology"/>
<dbReference type="Gene3D" id="2.60.120.380">
    <property type="match status" value="1"/>
</dbReference>
<feature type="domain" description="Peptidase S8/S53" evidence="8">
    <location>
        <begin position="346"/>
        <end position="865"/>
    </location>
</feature>
<dbReference type="InterPro" id="IPR000209">
    <property type="entry name" value="Peptidase_S8/S53_dom"/>
</dbReference>
<evidence type="ECO:0000313" key="10">
    <source>
        <dbReference type="Proteomes" id="UP000002630"/>
    </source>
</evidence>
<keyword evidence="2 7" id="KW-0645">Protease</keyword>
<evidence type="ECO:0000256" key="2">
    <source>
        <dbReference type="ARBA" id="ARBA00022670"/>
    </source>
</evidence>
<name>D8LSW0_ECTSI</name>
<gene>
    <name evidence="9" type="ORF">Esi_0077_0039</name>
</gene>
<dbReference type="SUPFAM" id="SSF52743">
    <property type="entry name" value="Subtilisin-like"/>
    <property type="match status" value="1"/>
</dbReference>
<dbReference type="InterPro" id="IPR008979">
    <property type="entry name" value="Galactose-bd-like_sf"/>
</dbReference>
<dbReference type="PANTHER" id="PTHR43399:SF4">
    <property type="entry name" value="CELL WALL-ASSOCIATED PROTEASE"/>
    <property type="match status" value="1"/>
</dbReference>
<dbReference type="InterPro" id="IPR023828">
    <property type="entry name" value="Peptidase_S8_Ser-AS"/>
</dbReference>
<protein>
    <recommendedName>
        <fullName evidence="6">subtilisin</fullName>
        <ecNumber evidence="6">3.4.21.62</ecNumber>
    </recommendedName>
</protein>
<dbReference type="EMBL" id="FN649760">
    <property type="protein sequence ID" value="CBN77887.1"/>
    <property type="molecule type" value="Genomic_DNA"/>
</dbReference>
<dbReference type="PRINTS" id="PR00723">
    <property type="entry name" value="SUBTILISIN"/>
</dbReference>
<dbReference type="SUPFAM" id="SSF49785">
    <property type="entry name" value="Galactose-binding domain-like"/>
    <property type="match status" value="1"/>
</dbReference>
<comment type="similarity">
    <text evidence="1 7">Belongs to the peptidase S8 family.</text>
</comment>
<accession>D8LSW0</accession>
<evidence type="ECO:0000259" key="8">
    <source>
        <dbReference type="Pfam" id="PF00082"/>
    </source>
</evidence>
<keyword evidence="3 7" id="KW-0378">Hydrolase</keyword>
<keyword evidence="10" id="KW-1185">Reference proteome</keyword>
<dbReference type="InterPro" id="IPR034058">
    <property type="entry name" value="TagA/B/C/D_pept_dom"/>
</dbReference>
<dbReference type="Proteomes" id="UP000002630">
    <property type="component" value="Unassembled WGS sequence"/>
</dbReference>
<dbReference type="InterPro" id="IPR036852">
    <property type="entry name" value="Peptidase_S8/S53_dom_sf"/>
</dbReference>
<evidence type="ECO:0000256" key="1">
    <source>
        <dbReference type="ARBA" id="ARBA00011073"/>
    </source>
</evidence>
<comment type="catalytic activity">
    <reaction evidence="5">
        <text>Hydrolysis of proteins with broad specificity for peptide bonds, and a preference for a large uncharged residue in P1. Hydrolyzes peptide amides.</text>
        <dbReference type="EC" id="3.4.21.62"/>
    </reaction>
</comment>
<evidence type="ECO:0000256" key="3">
    <source>
        <dbReference type="ARBA" id="ARBA00022801"/>
    </source>
</evidence>
<dbReference type="InterPro" id="IPR015500">
    <property type="entry name" value="Peptidase_S8_subtilisin-rel"/>
</dbReference>
<dbReference type="PROSITE" id="PS00138">
    <property type="entry name" value="SUBTILASE_SER"/>
    <property type="match status" value="1"/>
</dbReference>
<dbReference type="OrthoDB" id="10256524at2759"/>